<protein>
    <submittedName>
        <fullName evidence="1">Uncharacterized protein</fullName>
    </submittedName>
</protein>
<dbReference type="KEGG" id="msei:MSEDJ_13830"/>
<keyword evidence="2" id="KW-1185">Reference proteome</keyword>
<accession>A0A7I7QMT8</accession>
<gene>
    <name evidence="1" type="ORF">MSEDJ_13830</name>
</gene>
<dbReference type="Proteomes" id="UP000467193">
    <property type="component" value="Chromosome"/>
</dbReference>
<reference evidence="1 2" key="1">
    <citation type="journal article" date="2019" name="Emerg. Microbes Infect.">
        <title>Comprehensive subspecies identification of 175 nontuberculous mycobacteria species based on 7547 genomic profiles.</title>
        <authorList>
            <person name="Matsumoto Y."/>
            <person name="Kinjo T."/>
            <person name="Motooka D."/>
            <person name="Nabeya D."/>
            <person name="Jung N."/>
            <person name="Uechi K."/>
            <person name="Horii T."/>
            <person name="Iida T."/>
            <person name="Fujita J."/>
            <person name="Nakamura S."/>
        </authorList>
    </citation>
    <scope>NUCLEOTIDE SEQUENCE [LARGE SCALE GENOMIC DNA]</scope>
    <source>
        <strain evidence="1 2">JCM 17899</strain>
    </source>
</reference>
<evidence type="ECO:0000313" key="1">
    <source>
        <dbReference type="EMBL" id="BBY27287.1"/>
    </source>
</evidence>
<evidence type="ECO:0000313" key="2">
    <source>
        <dbReference type="Proteomes" id="UP000467193"/>
    </source>
</evidence>
<sequence>MAADLNASDRRVASAPPDVEYPRSAVADLFSSFTALFAMSRAHGGNGSPGGSGIGALICAAFASN</sequence>
<dbReference type="EMBL" id="AP022588">
    <property type="protein sequence ID" value="BBY27287.1"/>
    <property type="molecule type" value="Genomic_DNA"/>
</dbReference>
<proteinExistence type="predicted"/>
<name>A0A7I7QMT8_9MYCO</name>
<dbReference type="AlphaFoldDB" id="A0A7I7QMT8"/>
<organism evidence="1 2">
    <name type="scientific">Mycolicibacterium sediminis</name>
    <dbReference type="NCBI Taxonomy" id="1286180"/>
    <lineage>
        <taxon>Bacteria</taxon>
        <taxon>Bacillati</taxon>
        <taxon>Actinomycetota</taxon>
        <taxon>Actinomycetes</taxon>
        <taxon>Mycobacteriales</taxon>
        <taxon>Mycobacteriaceae</taxon>
        <taxon>Mycolicibacterium</taxon>
    </lineage>
</organism>